<evidence type="ECO:0000256" key="1">
    <source>
        <dbReference type="ARBA" id="ARBA00022801"/>
    </source>
</evidence>
<comment type="caution">
    <text evidence="4">The sequence shown here is derived from an EMBL/GenBank/DDBJ whole genome shotgun (WGS) entry which is preliminary data.</text>
</comment>
<dbReference type="EMBL" id="JACGWS010000001">
    <property type="protein sequence ID" value="MBC8753468.1"/>
    <property type="molecule type" value="Genomic_DNA"/>
</dbReference>
<dbReference type="RefSeq" id="WP_187560501.1">
    <property type="nucleotide sequence ID" value="NZ_JACGWS010000001.1"/>
</dbReference>
<feature type="domain" description="Peptidase S9 prolyl oligopeptidase catalytic" evidence="3">
    <location>
        <begin position="716"/>
        <end position="895"/>
    </location>
</feature>
<reference evidence="4 5" key="1">
    <citation type="submission" date="2020-07" db="EMBL/GenBank/DDBJ databases">
        <title>Description of Kordia aestuariivivens sp. nov., isolated from a tidal flat.</title>
        <authorList>
            <person name="Park S."/>
            <person name="Yoon J.-H."/>
        </authorList>
    </citation>
    <scope>NUCLEOTIDE SEQUENCE [LARGE SCALE GENOMIC DNA]</scope>
    <source>
        <strain evidence="4 5">YSTF-M3</strain>
    </source>
</reference>
<evidence type="ECO:0000313" key="5">
    <source>
        <dbReference type="Proteomes" id="UP000619238"/>
    </source>
</evidence>
<keyword evidence="1" id="KW-0378">Hydrolase</keyword>
<keyword evidence="2" id="KW-0732">Signal</keyword>
<dbReference type="SUPFAM" id="SSF53474">
    <property type="entry name" value="alpha/beta-Hydrolases"/>
    <property type="match status" value="1"/>
</dbReference>
<dbReference type="SUPFAM" id="SSF82171">
    <property type="entry name" value="DPP6 N-terminal domain-like"/>
    <property type="match status" value="1"/>
</dbReference>
<dbReference type="PANTHER" id="PTHR42776">
    <property type="entry name" value="SERINE PEPTIDASE S9 FAMILY MEMBER"/>
    <property type="match status" value="1"/>
</dbReference>
<proteinExistence type="predicted"/>
<gene>
    <name evidence="4" type="ORF">H2O64_02215</name>
</gene>
<dbReference type="Gene3D" id="3.40.50.1820">
    <property type="entry name" value="alpha/beta hydrolase"/>
    <property type="match status" value="1"/>
</dbReference>
<feature type="chain" id="PRO_5046032671" evidence="2">
    <location>
        <begin position="20"/>
        <end position="922"/>
    </location>
</feature>
<protein>
    <submittedName>
        <fullName evidence="4">S9 family peptidase</fullName>
    </submittedName>
</protein>
<feature type="signal peptide" evidence="2">
    <location>
        <begin position="1"/>
        <end position="19"/>
    </location>
</feature>
<dbReference type="InterPro" id="IPR001375">
    <property type="entry name" value="Peptidase_S9_cat"/>
</dbReference>
<evidence type="ECO:0000256" key="2">
    <source>
        <dbReference type="SAM" id="SignalP"/>
    </source>
</evidence>
<dbReference type="InterPro" id="IPR029058">
    <property type="entry name" value="AB_hydrolase_fold"/>
</dbReference>
<name>A0ABR7Q4M8_9FLAO</name>
<dbReference type="Proteomes" id="UP000619238">
    <property type="component" value="Unassembled WGS sequence"/>
</dbReference>
<dbReference type="Pfam" id="PF00326">
    <property type="entry name" value="Peptidase_S9"/>
    <property type="match status" value="1"/>
</dbReference>
<keyword evidence="5" id="KW-1185">Reference proteome</keyword>
<sequence length="922" mass="106885">MIQKLLSLLCCFIVGISFAQKKAITHDDYDLWKYINGTKVSDKGKLVVFSTITSTKRGDGYLEIYDTETQQKATYFNGYKSAITKNEKFVIFQQKATYATKRAEKKEKTKKEDQQKDVLYIYDASNNTLYDSILRVKKYSLPKKNSDYLVIEKFKNKKDSIKGDSLPAWKNNYALIYNLKTKRRDTIFDIKDVAVPEHGTTFYYTTKDKKNDKKAKGVYAYNLISKSMKVIDTLLYDYKKLNVNKLGNQLTFIAERDSVKTDSVPFKLFLYKENKLKLLVENEETRLGTKETLSDNSGPFFSEDGKRLYFYSKLKSEHKKDTTLLDDEIPQVDVWNWQDKITQPRQKAQEESLKEDTRFYYFDTETQKYVQLRGDTLESVSLDRKYAKKYILGYDSKPYQLETWTIPWKHDYYVVNIATGEKRLLVKGANSALDIALNGEYAVYFDLEAKNWFSVNLETLQKHNLTKNIKVAFEREDHDTPTLARAYGSGGYDKDGSLLLYDKYDIWKVSLDGRTKPKNITKKGRRNKITFRTSRLDNENRLLASYLDGKLLLNGFNEKTKTEGIYLLDDAKPIEKIKSDSYLIFGYKKAVSTDVLVFRKENFNNYGDLYVTTDNFKTYKKISDVNPQQKEFKWGTSELVSWKAYDGTKLEGIVYKPEDFDPSKKYPMIVYFYEKSASELNYYYIPSPSASTVDFTYSVSNDYIVFVPDIVYKEGQPGKDAYNCVISGVEAMEKKGYIDSDRMALQGQSWGGYQVAYLITKTNKFKAAMAGAPVSNMTSAYGGIRWASGLSRMFQYEKTQSRIGKNLWEGFDLYVESSPLFSLPSVETPLLIMHNDNDGAVPYYQGIELFMGMRRLQKPAWLLVYNNESHNLRKTKNKQDLSIRMMQFFDHYLKDAPAPMWMTKGVPRAEKGINFGYDLDKD</sequence>
<accession>A0ABR7Q4M8</accession>
<organism evidence="4 5">
    <name type="scientific">Kordia aestuariivivens</name>
    <dbReference type="NCBI Taxonomy" id="2759037"/>
    <lineage>
        <taxon>Bacteria</taxon>
        <taxon>Pseudomonadati</taxon>
        <taxon>Bacteroidota</taxon>
        <taxon>Flavobacteriia</taxon>
        <taxon>Flavobacteriales</taxon>
        <taxon>Flavobacteriaceae</taxon>
        <taxon>Kordia</taxon>
    </lineage>
</organism>
<dbReference type="PANTHER" id="PTHR42776:SF4">
    <property type="entry name" value="ACYLAMINO-ACID-RELEASING ENZYME"/>
    <property type="match status" value="1"/>
</dbReference>
<evidence type="ECO:0000313" key="4">
    <source>
        <dbReference type="EMBL" id="MBC8753468.1"/>
    </source>
</evidence>
<evidence type="ECO:0000259" key="3">
    <source>
        <dbReference type="Pfam" id="PF00326"/>
    </source>
</evidence>